<dbReference type="SUPFAM" id="SSF48452">
    <property type="entry name" value="TPR-like"/>
    <property type="match status" value="5"/>
</dbReference>
<dbReference type="InterPro" id="IPR019734">
    <property type="entry name" value="TPR_rpt"/>
</dbReference>
<evidence type="ECO:0000256" key="4">
    <source>
        <dbReference type="ARBA" id="ARBA00022664"/>
    </source>
</evidence>
<evidence type="ECO:0000256" key="11">
    <source>
        <dbReference type="PROSITE-ProRule" id="PRU00339"/>
    </source>
</evidence>
<dbReference type="GO" id="GO:0071014">
    <property type="term" value="C:post-mRNA release spliceosomal complex"/>
    <property type="evidence" value="ECO:0007669"/>
    <property type="project" value="TreeGrafter"/>
</dbReference>
<dbReference type="GO" id="GO:0071007">
    <property type="term" value="C:U2-type catalytic step 2 spliceosome"/>
    <property type="evidence" value="ECO:0007669"/>
    <property type="project" value="TreeGrafter"/>
</dbReference>
<dbReference type="FunFam" id="1.25.40.10:FF:000023">
    <property type="entry name" value="Pre-mRNA-splicing factor SYF1"/>
    <property type="match status" value="1"/>
</dbReference>
<evidence type="ECO:0000259" key="13">
    <source>
        <dbReference type="Pfam" id="PF23220"/>
    </source>
</evidence>
<accession>A0A8N4IH33</accession>
<evidence type="ECO:0000256" key="12">
    <source>
        <dbReference type="SAM" id="MobiDB-lite"/>
    </source>
</evidence>
<evidence type="ECO:0000256" key="5">
    <source>
        <dbReference type="ARBA" id="ARBA00022728"/>
    </source>
</evidence>
<dbReference type="GO" id="GO:0000349">
    <property type="term" value="P:generation of catalytic spliceosome for first transesterification step"/>
    <property type="evidence" value="ECO:0007669"/>
    <property type="project" value="TreeGrafter"/>
</dbReference>
<dbReference type="InterPro" id="IPR045075">
    <property type="entry name" value="Syf1-like"/>
</dbReference>
<feature type="region of interest" description="Disordered" evidence="12">
    <location>
        <begin position="883"/>
        <end position="912"/>
    </location>
</feature>
<dbReference type="InterPro" id="IPR011990">
    <property type="entry name" value="TPR-like_helical_dom_sf"/>
</dbReference>
<dbReference type="GO" id="GO:0000974">
    <property type="term" value="C:Prp19 complex"/>
    <property type="evidence" value="ECO:0007669"/>
    <property type="project" value="TreeGrafter"/>
</dbReference>
<keyword evidence="16" id="KW-1185">Reference proteome</keyword>
<sequence length="912" mass="105518">MATAATMLASEAGISPDLYPSEDDLVYEEEILRNPFSLKLWWRYLVARAGAPFKKRSVIYERALKALPGSYKLWHTYLRERLDLVRSLPISHPAYESLNNTFERALVTMHKMPRIWIMYLTSLTEQRLLTRARRTFDRALRALPVTQHDRIWAPYLALVSLPGVPVETSLRVYRRYLLFDPSHIEDFIDFLITSQRWQEAAERLASVLNDDSFHSIKGKTRHQLWLELCDLLTRHATEVSGLKVDAIIRGGIRRFTDEVGRLWTSLADYYVRRGLYEKARDIFEEGLTTVTTVRDFSVIFESYAQFEQSALSAKLETVDGSDEEGDQDEENGKDGITKLTKKFLHGFWLNDDDDVDLRLARYENLLERRPELLNSVILRQNPHNVKEWHNRVKLFEGNPAKQVLTYTEAVRTVDPMKAVGKPHTLWVAFAKLYESHSDLENATKIFEKAVQVNYKTVDNLASVWCEWAEMMLRHKNFKKALELMRRATAEPSVEVKRRVAADGNEPVQMKLHKSLRLWSFYVDLEESLGMLESTRAVYERILDLRIATPQIILNYAFLLEEHKYFEDAFKVYERGVKIFKYPHVKDIWVTYLSKFVKRYGKTKLERARELFEHAVEKAPAEDVKPLYLQYAKLEEDYGLAKRAMKVYDQAVKAVPNSEKLNMYEIYIARAAAFFGVPKTREIYEQAIESGLPDKDVKTMCMRYAELERNLGEIDRARAIYVFASQYADPRSDPDFWKKWKDFEIQHGNEDTFREMLRISRSVSASYSQTHFILPEYLMQKDQKLNLEEAVDTLKRAGVPEDEMAALERQLAPAPANVPASDGSRVMNFVSAGVESQPDGRKVTANNEDIELPEESDSEDENIEIAQKNVPAAVFGDLARNVAEDQDQGAAAEDNANHSNLGALERIKRQRRQ</sequence>
<dbReference type="PANTHER" id="PTHR11246:SF5">
    <property type="entry name" value="PRE-MRNA-SPLICING FACTOR SYF1"/>
    <property type="match status" value="1"/>
</dbReference>
<feature type="domain" description="Pre-mRNA-splicing factor Syf1-like N-terminal HAT-repeats" evidence="15">
    <location>
        <begin position="23"/>
        <end position="181"/>
    </location>
</feature>
<dbReference type="Proteomes" id="UP000504607">
    <property type="component" value="Chromosome 14"/>
</dbReference>
<dbReference type="InterPro" id="IPR055430">
    <property type="entry name" value="HAT_Syf1_CNRKL1_C"/>
</dbReference>
<gene>
    <name evidence="17" type="primary">LOC105057065</name>
</gene>
<dbReference type="AlphaFoldDB" id="A0A8N4IH33"/>
<dbReference type="InterPro" id="IPR003107">
    <property type="entry name" value="HAT"/>
</dbReference>
<dbReference type="SMART" id="SM00386">
    <property type="entry name" value="HAT"/>
    <property type="match status" value="11"/>
</dbReference>
<evidence type="ECO:0000256" key="2">
    <source>
        <dbReference type="ARBA" id="ARBA00008644"/>
    </source>
</evidence>
<keyword evidence="11" id="KW-0802">TPR repeat</keyword>
<evidence type="ECO:0000313" key="16">
    <source>
        <dbReference type="Proteomes" id="UP000504607"/>
    </source>
</evidence>
<dbReference type="FunFam" id="1.25.40.10:FF:000182">
    <property type="entry name" value="Pre-mRNA-splicing factor SYF1"/>
    <property type="match status" value="1"/>
</dbReference>
<evidence type="ECO:0000256" key="9">
    <source>
        <dbReference type="ARBA" id="ARBA00039472"/>
    </source>
</evidence>
<organism evidence="16 17">
    <name type="scientific">Elaeis guineensis var. tenera</name>
    <name type="common">Oil palm</name>
    <dbReference type="NCBI Taxonomy" id="51953"/>
    <lineage>
        <taxon>Eukaryota</taxon>
        <taxon>Viridiplantae</taxon>
        <taxon>Streptophyta</taxon>
        <taxon>Embryophyta</taxon>
        <taxon>Tracheophyta</taxon>
        <taxon>Spermatophyta</taxon>
        <taxon>Magnoliopsida</taxon>
        <taxon>Liliopsida</taxon>
        <taxon>Arecaceae</taxon>
        <taxon>Arecoideae</taxon>
        <taxon>Cocoseae</taxon>
        <taxon>Elaeidinae</taxon>
        <taxon>Elaeis</taxon>
    </lineage>
</organism>
<comment type="subunit">
    <text evidence="3">Associated with the spliceosome.</text>
</comment>
<evidence type="ECO:0000256" key="3">
    <source>
        <dbReference type="ARBA" id="ARBA00011524"/>
    </source>
</evidence>
<evidence type="ECO:0000256" key="10">
    <source>
        <dbReference type="ARBA" id="ARBA00067212"/>
    </source>
</evidence>
<evidence type="ECO:0000256" key="8">
    <source>
        <dbReference type="ARBA" id="ARBA00023242"/>
    </source>
</evidence>
<dbReference type="OrthoDB" id="10067343at2759"/>
<dbReference type="Pfam" id="PF23220">
    <property type="entry name" value="HAT_Syf1_M"/>
    <property type="match status" value="1"/>
</dbReference>
<evidence type="ECO:0000256" key="7">
    <source>
        <dbReference type="ARBA" id="ARBA00023187"/>
    </source>
</evidence>
<evidence type="ECO:0000256" key="6">
    <source>
        <dbReference type="ARBA" id="ARBA00022737"/>
    </source>
</evidence>
<keyword evidence="4" id="KW-0507">mRNA processing</keyword>
<dbReference type="FunFam" id="1.25.40.10:FF:000390">
    <property type="entry name" value="Tetratricopeptide repeat (TPR)-like superfamily protein"/>
    <property type="match status" value="1"/>
</dbReference>
<dbReference type="InterPro" id="IPR055433">
    <property type="entry name" value="HAT_Syf1-like_N"/>
</dbReference>
<feature type="domain" description="Pre-mRNA-splicing factor Syf1/CRNKL1-like C-terminal HAT-repeats" evidence="14">
    <location>
        <begin position="415"/>
        <end position="809"/>
    </location>
</feature>
<dbReference type="FunFam" id="1.25.40.10:FF:000411">
    <property type="entry name" value="pre-mRNA-splicing factor SYF1"/>
    <property type="match status" value="1"/>
</dbReference>
<evidence type="ECO:0000256" key="1">
    <source>
        <dbReference type="ARBA" id="ARBA00004123"/>
    </source>
</evidence>
<proteinExistence type="inferred from homology"/>
<keyword evidence="6" id="KW-0677">Repeat</keyword>
<evidence type="ECO:0000259" key="15">
    <source>
        <dbReference type="Pfam" id="PF23233"/>
    </source>
</evidence>
<dbReference type="RefSeq" id="XP_029123944.1">
    <property type="nucleotide sequence ID" value="XM_029268111.1"/>
</dbReference>
<dbReference type="PANTHER" id="PTHR11246">
    <property type="entry name" value="PRE-MRNA SPLICING FACTOR"/>
    <property type="match status" value="1"/>
</dbReference>
<dbReference type="Pfam" id="PF23233">
    <property type="entry name" value="HAT_Syf1_CNRKL1_N"/>
    <property type="match status" value="1"/>
</dbReference>
<protein>
    <recommendedName>
        <fullName evidence="9">Pre-mRNA-splicing factor SYF1</fullName>
    </recommendedName>
    <alternativeName>
        <fullName evidence="10">Pre-mRNA-splicing factor syf1</fullName>
    </alternativeName>
</protein>
<dbReference type="PROSITE" id="PS50005">
    <property type="entry name" value="TPR"/>
    <property type="match status" value="1"/>
</dbReference>
<dbReference type="InterPro" id="IPR056350">
    <property type="entry name" value="HAT_Syf1_central"/>
</dbReference>
<comment type="similarity">
    <text evidence="2">Belongs to the crooked-neck family.</text>
</comment>
<dbReference type="FunFam" id="1.25.40.10:FF:000038">
    <property type="entry name" value="Putative pre-mRNA-splicing factor SYF1"/>
    <property type="match status" value="1"/>
</dbReference>
<feature type="repeat" description="TPR" evidence="11">
    <location>
        <begin position="423"/>
        <end position="456"/>
    </location>
</feature>
<comment type="subcellular location">
    <subcellularLocation>
        <location evidence="1">Nucleus</location>
    </subcellularLocation>
</comment>
<evidence type="ECO:0000259" key="14">
    <source>
        <dbReference type="Pfam" id="PF23231"/>
    </source>
</evidence>
<keyword evidence="7" id="KW-0508">mRNA splicing</keyword>
<evidence type="ECO:0000313" key="17">
    <source>
        <dbReference type="RefSeq" id="XP_029123944.1"/>
    </source>
</evidence>
<dbReference type="Gene3D" id="1.25.40.10">
    <property type="entry name" value="Tetratricopeptide repeat domain"/>
    <property type="match status" value="5"/>
</dbReference>
<feature type="compositionally biased region" description="Acidic residues" evidence="12">
    <location>
        <begin position="847"/>
        <end position="861"/>
    </location>
</feature>
<keyword evidence="8" id="KW-0539">Nucleus</keyword>
<dbReference type="Pfam" id="PF23231">
    <property type="entry name" value="HAT_Syf1_CNRKL1_C"/>
    <property type="match status" value="1"/>
</dbReference>
<feature type="region of interest" description="Disordered" evidence="12">
    <location>
        <begin position="831"/>
        <end position="861"/>
    </location>
</feature>
<keyword evidence="5" id="KW-0747">Spliceosome</keyword>
<feature type="domain" description="Pre-mRNA-splicing factor SYF1 central HAT repeats" evidence="13">
    <location>
        <begin position="184"/>
        <end position="413"/>
    </location>
</feature>
<reference evidence="17" key="1">
    <citation type="submission" date="2025-08" db="UniProtKB">
        <authorList>
            <consortium name="RefSeq"/>
        </authorList>
    </citation>
    <scope>IDENTIFICATION</scope>
</reference>
<name>A0A8N4IH33_ELAGV</name>